<sequence>MDPVSIVGLVSACASIGRLLIQIQHTLNTIQEKYKNSEFAIMSLLSQLVILEAATSRLEAVLAARQHCGADDNGQNLLSQLHQSLAACANSIELLANHVGSAKTALDAGLMIGRRTRARYIFNEDGIAPIREALRDQIQAMHFLLYVVSLQVYPTPIIEI</sequence>
<keyword evidence="2" id="KW-1185">Reference proteome</keyword>
<dbReference type="Pfam" id="PF01213">
    <property type="entry name" value="CAP_N-CM"/>
    <property type="match status" value="1"/>
</dbReference>
<dbReference type="Proteomes" id="UP001396898">
    <property type="component" value="Unassembled WGS sequence"/>
</dbReference>
<protein>
    <submittedName>
        <fullName evidence="1">SH3 domain-containing protein</fullName>
    </submittedName>
</protein>
<organism evidence="1 2">
    <name type="scientific">Apiospora marii</name>
    <dbReference type="NCBI Taxonomy" id="335849"/>
    <lineage>
        <taxon>Eukaryota</taxon>
        <taxon>Fungi</taxon>
        <taxon>Dikarya</taxon>
        <taxon>Ascomycota</taxon>
        <taxon>Pezizomycotina</taxon>
        <taxon>Sordariomycetes</taxon>
        <taxon>Xylariomycetidae</taxon>
        <taxon>Amphisphaeriales</taxon>
        <taxon>Apiosporaceae</taxon>
        <taxon>Apiospora</taxon>
    </lineage>
</organism>
<dbReference type="EMBL" id="JAQQWI010000022">
    <property type="protein sequence ID" value="KAK7995897.1"/>
    <property type="molecule type" value="Genomic_DNA"/>
</dbReference>
<gene>
    <name evidence="1" type="ORF">PG991_015364</name>
</gene>
<dbReference type="InterPro" id="IPR013992">
    <property type="entry name" value="Adenylate_cyclase-assoc_CAP_N"/>
</dbReference>
<evidence type="ECO:0000313" key="2">
    <source>
        <dbReference type="Proteomes" id="UP001396898"/>
    </source>
</evidence>
<comment type="caution">
    <text evidence="1">The sequence shown here is derived from an EMBL/GenBank/DDBJ whole genome shotgun (WGS) entry which is preliminary data.</text>
</comment>
<reference evidence="1 2" key="1">
    <citation type="submission" date="2023-01" db="EMBL/GenBank/DDBJ databases">
        <title>Analysis of 21 Apiospora genomes using comparative genomics revels a genus with tremendous synthesis potential of carbohydrate active enzymes and secondary metabolites.</title>
        <authorList>
            <person name="Sorensen T."/>
        </authorList>
    </citation>
    <scope>NUCLEOTIDE SEQUENCE [LARGE SCALE GENOMIC DNA]</scope>
    <source>
        <strain evidence="1 2">CBS 20057</strain>
    </source>
</reference>
<accession>A0ABR1R392</accession>
<name>A0ABR1R392_9PEZI</name>
<proteinExistence type="predicted"/>
<evidence type="ECO:0000313" key="1">
    <source>
        <dbReference type="EMBL" id="KAK7995897.1"/>
    </source>
</evidence>